<name>A0A9P9XZY3_9HYPO</name>
<feature type="region of interest" description="Disordered" evidence="1">
    <location>
        <begin position="196"/>
        <end position="271"/>
    </location>
</feature>
<comment type="caution">
    <text evidence="3">The sequence shown here is derived from an EMBL/GenBank/DDBJ whole genome shotgun (WGS) entry which is preliminary data.</text>
</comment>
<feature type="compositionally biased region" description="Basic and acidic residues" evidence="1">
    <location>
        <begin position="290"/>
        <end position="338"/>
    </location>
</feature>
<feature type="transmembrane region" description="Helical" evidence="2">
    <location>
        <begin position="97"/>
        <end position="119"/>
    </location>
</feature>
<feature type="transmembrane region" description="Helical" evidence="2">
    <location>
        <begin position="125"/>
        <end position="147"/>
    </location>
</feature>
<keyword evidence="4" id="KW-1185">Reference proteome</keyword>
<dbReference type="GeneID" id="75827632"/>
<keyword evidence="2" id="KW-0472">Membrane</keyword>
<evidence type="ECO:0000313" key="4">
    <source>
        <dbReference type="Proteomes" id="UP001055219"/>
    </source>
</evidence>
<gene>
    <name evidence="3" type="ORF">J7T54_001113</name>
</gene>
<evidence type="ECO:0000256" key="1">
    <source>
        <dbReference type="SAM" id="MobiDB-lite"/>
    </source>
</evidence>
<accession>A0A9P9XZY3</accession>
<organism evidence="3 4">
    <name type="scientific">Emericellopsis cladophorae</name>
    <dbReference type="NCBI Taxonomy" id="2686198"/>
    <lineage>
        <taxon>Eukaryota</taxon>
        <taxon>Fungi</taxon>
        <taxon>Dikarya</taxon>
        <taxon>Ascomycota</taxon>
        <taxon>Pezizomycotina</taxon>
        <taxon>Sordariomycetes</taxon>
        <taxon>Hypocreomycetidae</taxon>
        <taxon>Hypocreales</taxon>
        <taxon>Bionectriaceae</taxon>
        <taxon>Emericellopsis</taxon>
    </lineage>
</organism>
<reference evidence="3" key="1">
    <citation type="journal article" date="2021" name="J Fungi (Basel)">
        <title>Genomic and Metabolomic Analyses of the Marine Fungus Emericellopsis cladophorae: Insights into Saltwater Adaptability Mechanisms and Its Biosynthetic Potential.</title>
        <authorList>
            <person name="Goncalves M.F.M."/>
            <person name="Hilario S."/>
            <person name="Van de Peer Y."/>
            <person name="Esteves A.C."/>
            <person name="Alves A."/>
        </authorList>
    </citation>
    <scope>NUCLEOTIDE SEQUENCE</scope>
    <source>
        <strain evidence="3">MUM 19.33</strain>
    </source>
</reference>
<protein>
    <recommendedName>
        <fullName evidence="5">MARVEL domain-containing protein</fullName>
    </recommendedName>
</protein>
<dbReference type="OrthoDB" id="5211263at2759"/>
<reference evidence="3" key="2">
    <citation type="submission" date="2022-07" db="EMBL/GenBank/DDBJ databases">
        <authorList>
            <person name="Goncalves M.F.M."/>
            <person name="Hilario S."/>
            <person name="Van De Peer Y."/>
            <person name="Esteves A.C."/>
            <person name="Alves A."/>
        </authorList>
    </citation>
    <scope>NUCLEOTIDE SEQUENCE</scope>
    <source>
        <strain evidence="3">MUM 19.33</strain>
    </source>
</reference>
<dbReference type="RefSeq" id="XP_051361661.1">
    <property type="nucleotide sequence ID" value="XM_051507169.1"/>
</dbReference>
<dbReference type="EMBL" id="JAGIXG020000028">
    <property type="protein sequence ID" value="KAI6780805.1"/>
    <property type="molecule type" value="Genomic_DNA"/>
</dbReference>
<sequence>MGSLRSQAQFEQSHWRLRLLGPLWCLQLALTFTMAGLFAYRIGDTLHSYENRKAPQLEVIWESTNVGLSFLASICTMVEIARYLAESLTPWTVLFTHTIKLTCAACLLALDIVVHIKAIDENFSIVGLALDAAFMLTTSALAIYALVTYRRLSSRDAAHRIDIKGYGFNDGLGRDSSYSGPRPTLEKRISSVSSRLSLGSMRQLQPEPQTDGVALEPMSRTPSLYSHERDTRFDDFVKGRRRESLGNSEDIERGISPLQEAEDGRQLTRPRASSWLDEHILVSVPEEAEEHVGVKCDEDKQDREALLGDDRRGSEDGEQPHRVMQEVDIAEPRWKREQ</sequence>
<keyword evidence="2" id="KW-0812">Transmembrane</keyword>
<evidence type="ECO:0000256" key="2">
    <source>
        <dbReference type="SAM" id="Phobius"/>
    </source>
</evidence>
<dbReference type="AlphaFoldDB" id="A0A9P9XZY3"/>
<proteinExistence type="predicted"/>
<keyword evidence="2" id="KW-1133">Transmembrane helix</keyword>
<feature type="compositionally biased region" description="Basic and acidic residues" evidence="1">
    <location>
        <begin position="226"/>
        <end position="244"/>
    </location>
</feature>
<dbReference type="Proteomes" id="UP001055219">
    <property type="component" value="Unassembled WGS sequence"/>
</dbReference>
<evidence type="ECO:0008006" key="5">
    <source>
        <dbReference type="Google" id="ProtNLM"/>
    </source>
</evidence>
<feature type="region of interest" description="Disordered" evidence="1">
    <location>
        <begin position="287"/>
        <end position="338"/>
    </location>
</feature>
<feature type="transmembrane region" description="Helical" evidence="2">
    <location>
        <begin position="63"/>
        <end position="85"/>
    </location>
</feature>
<evidence type="ECO:0000313" key="3">
    <source>
        <dbReference type="EMBL" id="KAI6780805.1"/>
    </source>
</evidence>
<feature type="transmembrane region" description="Helical" evidence="2">
    <location>
        <begin position="21"/>
        <end position="43"/>
    </location>
</feature>